<dbReference type="Pfam" id="PF00005">
    <property type="entry name" value="ABC_tran"/>
    <property type="match status" value="1"/>
</dbReference>
<evidence type="ECO:0000256" key="2">
    <source>
        <dbReference type="ARBA" id="ARBA00022448"/>
    </source>
</evidence>
<dbReference type="SUPFAM" id="SSF52540">
    <property type="entry name" value="P-loop containing nucleoside triphosphate hydrolases"/>
    <property type="match status" value="1"/>
</dbReference>
<evidence type="ECO:0000313" key="6">
    <source>
        <dbReference type="EMBL" id="MEJ8570005.1"/>
    </source>
</evidence>
<dbReference type="Proteomes" id="UP001378188">
    <property type="component" value="Unassembled WGS sequence"/>
</dbReference>
<dbReference type="Gene3D" id="3.40.50.300">
    <property type="entry name" value="P-loop containing nucleotide triphosphate hydrolases"/>
    <property type="match status" value="1"/>
</dbReference>
<dbReference type="GO" id="GO:0016887">
    <property type="term" value="F:ATP hydrolysis activity"/>
    <property type="evidence" value="ECO:0007669"/>
    <property type="project" value="InterPro"/>
</dbReference>
<dbReference type="PROSITE" id="PS50893">
    <property type="entry name" value="ABC_TRANSPORTER_2"/>
    <property type="match status" value="1"/>
</dbReference>
<dbReference type="PANTHER" id="PTHR42788">
    <property type="entry name" value="TAURINE IMPORT ATP-BINDING PROTEIN-RELATED"/>
    <property type="match status" value="1"/>
</dbReference>
<evidence type="ECO:0000313" key="7">
    <source>
        <dbReference type="Proteomes" id="UP001378188"/>
    </source>
</evidence>
<keyword evidence="3" id="KW-0547">Nucleotide-binding</keyword>
<reference evidence="6 7" key="1">
    <citation type="submission" date="2024-02" db="EMBL/GenBank/DDBJ databases">
        <title>Genome analysis and characterization of Microbaculum marinisediminis sp. nov., isolated from marine sediment.</title>
        <authorList>
            <person name="Du Z.-J."/>
            <person name="Ye Y.-Q."/>
            <person name="Zhang Z.-R."/>
            <person name="Yuan S.-M."/>
            <person name="Zhang X.-Y."/>
        </authorList>
    </citation>
    <scope>NUCLEOTIDE SEQUENCE [LARGE SCALE GENOMIC DNA]</scope>
    <source>
        <strain evidence="6 7">SDUM1044001</strain>
    </source>
</reference>
<dbReference type="CDD" id="cd03293">
    <property type="entry name" value="ABC_NrtD_SsuB_transporters"/>
    <property type="match status" value="1"/>
</dbReference>
<evidence type="ECO:0000259" key="5">
    <source>
        <dbReference type="PROSITE" id="PS50893"/>
    </source>
</evidence>
<proteinExistence type="inferred from homology"/>
<accession>A0AAW9RP01</accession>
<evidence type="ECO:0000256" key="3">
    <source>
        <dbReference type="ARBA" id="ARBA00022741"/>
    </source>
</evidence>
<dbReference type="GO" id="GO:0005524">
    <property type="term" value="F:ATP binding"/>
    <property type="evidence" value="ECO:0007669"/>
    <property type="project" value="UniProtKB-KW"/>
</dbReference>
<dbReference type="InterPro" id="IPR050166">
    <property type="entry name" value="ABC_transporter_ATP-bind"/>
</dbReference>
<dbReference type="PANTHER" id="PTHR42788:SF13">
    <property type="entry name" value="ALIPHATIC SULFONATES IMPORT ATP-BINDING PROTEIN SSUB"/>
    <property type="match status" value="1"/>
</dbReference>
<dbReference type="InterPro" id="IPR003593">
    <property type="entry name" value="AAA+_ATPase"/>
</dbReference>
<protein>
    <submittedName>
        <fullName evidence="6">ABC transporter ATP-binding protein</fullName>
    </submittedName>
</protein>
<gene>
    <name evidence="6" type="ORF">V3328_00865</name>
</gene>
<dbReference type="PROSITE" id="PS00211">
    <property type="entry name" value="ABC_TRANSPORTER_1"/>
    <property type="match status" value="1"/>
</dbReference>
<sequence length="291" mass="31459">MTANAQRAFSVVGREAAEAASAPEGGTEIAIDGASKTFRRGRMETHALDGVELTIGAGEFVAIVGPSGCGKSTLMRLVAGLLPPSSGRVVIGGETVDGPYTNLGIVFQKPILLEWRTILKNVLLQTEMRHRKDPGLVDRAKGLLAAVGLEGFENRFPHELSGGMQQRVAIVRALIHEPPVLLMDEPFGALDALTREQMRIDLEELWLASRKTVLFITHSIDEAVLLADRVVVMSPRPGKIERIVDLDMPRPRGLEGRKDPDFIAAVESITQIFLARGVLHGGRKGPKLVSA</sequence>
<comment type="caution">
    <text evidence="6">The sequence shown here is derived from an EMBL/GenBank/DDBJ whole genome shotgun (WGS) entry which is preliminary data.</text>
</comment>
<dbReference type="InterPro" id="IPR027417">
    <property type="entry name" value="P-loop_NTPase"/>
</dbReference>
<evidence type="ECO:0000256" key="4">
    <source>
        <dbReference type="ARBA" id="ARBA00022840"/>
    </source>
</evidence>
<keyword evidence="2" id="KW-0813">Transport</keyword>
<keyword evidence="7" id="KW-1185">Reference proteome</keyword>
<dbReference type="AlphaFoldDB" id="A0AAW9RP01"/>
<name>A0AAW9RP01_9HYPH</name>
<dbReference type="EMBL" id="JAZHOF010000001">
    <property type="protein sequence ID" value="MEJ8570005.1"/>
    <property type="molecule type" value="Genomic_DNA"/>
</dbReference>
<feature type="domain" description="ABC transporter" evidence="5">
    <location>
        <begin position="29"/>
        <end position="260"/>
    </location>
</feature>
<organism evidence="6 7">
    <name type="scientific">Microbaculum marinum</name>
    <dbReference type="NCBI Taxonomy" id="1764581"/>
    <lineage>
        <taxon>Bacteria</taxon>
        <taxon>Pseudomonadati</taxon>
        <taxon>Pseudomonadota</taxon>
        <taxon>Alphaproteobacteria</taxon>
        <taxon>Hyphomicrobiales</taxon>
        <taxon>Tepidamorphaceae</taxon>
        <taxon>Microbaculum</taxon>
    </lineage>
</organism>
<dbReference type="InterPro" id="IPR017871">
    <property type="entry name" value="ABC_transporter-like_CS"/>
</dbReference>
<dbReference type="RefSeq" id="WP_340327745.1">
    <property type="nucleotide sequence ID" value="NZ_JAZHOF010000001.1"/>
</dbReference>
<dbReference type="InterPro" id="IPR003439">
    <property type="entry name" value="ABC_transporter-like_ATP-bd"/>
</dbReference>
<comment type="similarity">
    <text evidence="1">Belongs to the ABC transporter superfamily.</text>
</comment>
<evidence type="ECO:0000256" key="1">
    <source>
        <dbReference type="ARBA" id="ARBA00005417"/>
    </source>
</evidence>
<dbReference type="SMART" id="SM00382">
    <property type="entry name" value="AAA"/>
    <property type="match status" value="1"/>
</dbReference>
<keyword evidence="4 6" id="KW-0067">ATP-binding</keyword>